<reference evidence="2" key="1">
    <citation type="submission" date="2021-01" db="EMBL/GenBank/DDBJ databases">
        <authorList>
            <person name="Corre E."/>
            <person name="Pelletier E."/>
            <person name="Niang G."/>
            <person name="Scheremetjew M."/>
            <person name="Finn R."/>
            <person name="Kale V."/>
            <person name="Holt S."/>
            <person name="Cochrane G."/>
            <person name="Meng A."/>
            <person name="Brown T."/>
            <person name="Cohen L."/>
        </authorList>
    </citation>
    <scope>NUCLEOTIDE SEQUENCE</scope>
    <source>
        <strain evidence="2">CCCM811</strain>
    </source>
</reference>
<name>A0A6U2Y1M5_9EUKA</name>
<dbReference type="AlphaFoldDB" id="A0A6U2Y1M5"/>
<feature type="compositionally biased region" description="Basic and acidic residues" evidence="1">
    <location>
        <begin position="396"/>
        <end position="408"/>
    </location>
</feature>
<protein>
    <submittedName>
        <fullName evidence="2">Uncharacterized protein</fullName>
    </submittedName>
</protein>
<dbReference type="Gene3D" id="1.20.58.2190">
    <property type="match status" value="1"/>
</dbReference>
<dbReference type="InterPro" id="IPR036339">
    <property type="entry name" value="PUB-like_dom_sf"/>
</dbReference>
<sequence>MSIPLPICLENLVPLSQTPKGQTSIRLLRKILANVVKNPHEAKFRKLNATKLMPKLAAENLAPIYIIEHAGFTKDPAGKYILPGDADLNKISTIVQAIDGVGGATPGASTNASDPYAGLSKKEREELEWKQEQKRLEVQAEQRKKERDARRAKEAEERRKAEEANAKKAMEVEKAKDSPDQGVKEMSIGEDKENDQMKVDEPEKEGEQGDKGKQENKNKPKEKSSSVDVNNLPPKSSLDTKLGSKKGEVQVVNDDGKAMVYQWNGDQWTCVGEAMDVKEKPDEDLDDDMKEIVKRLKAGKSLAGAPAKKKKSKKPANFAQMTLEEKHAYAVKEREKKQRALERQREKNRKEVGKASMMLAEQTEWQKLQAAAAAKRKAEKESRRAKKKLLARMKRERAQRNKEIAEENKRLLAEQAERRRQQGLK</sequence>
<feature type="compositionally biased region" description="Basic residues" evidence="1">
    <location>
        <begin position="383"/>
        <end position="395"/>
    </location>
</feature>
<evidence type="ECO:0000313" key="2">
    <source>
        <dbReference type="EMBL" id="CAE0645119.1"/>
    </source>
</evidence>
<dbReference type="SUPFAM" id="SSF143503">
    <property type="entry name" value="PUG domain-like"/>
    <property type="match status" value="1"/>
</dbReference>
<accession>A0A6U2Y1M5</accession>
<proteinExistence type="predicted"/>
<feature type="region of interest" description="Disordered" evidence="1">
    <location>
        <begin position="103"/>
        <end position="250"/>
    </location>
</feature>
<feature type="compositionally biased region" description="Polar residues" evidence="1">
    <location>
        <begin position="227"/>
        <end position="239"/>
    </location>
</feature>
<dbReference type="EMBL" id="HBIV01001538">
    <property type="protein sequence ID" value="CAE0645119.1"/>
    <property type="molecule type" value="Transcribed_RNA"/>
</dbReference>
<organism evidence="2">
    <name type="scientific">Lotharella globosa</name>
    <dbReference type="NCBI Taxonomy" id="91324"/>
    <lineage>
        <taxon>Eukaryota</taxon>
        <taxon>Sar</taxon>
        <taxon>Rhizaria</taxon>
        <taxon>Cercozoa</taxon>
        <taxon>Chlorarachniophyceae</taxon>
        <taxon>Lotharella</taxon>
    </lineage>
</organism>
<evidence type="ECO:0000256" key="1">
    <source>
        <dbReference type="SAM" id="MobiDB-lite"/>
    </source>
</evidence>
<feature type="region of interest" description="Disordered" evidence="1">
    <location>
        <begin position="332"/>
        <end position="356"/>
    </location>
</feature>
<gene>
    <name evidence="2" type="ORF">LGLO00237_LOCUS1067</name>
</gene>
<feature type="compositionally biased region" description="Basic and acidic residues" evidence="1">
    <location>
        <begin position="332"/>
        <end position="353"/>
    </location>
</feature>
<dbReference type="CDD" id="cd09212">
    <property type="entry name" value="PUB"/>
    <property type="match status" value="1"/>
</dbReference>
<feature type="region of interest" description="Disordered" evidence="1">
    <location>
        <begin position="368"/>
        <end position="408"/>
    </location>
</feature>
<feature type="compositionally biased region" description="Basic and acidic residues" evidence="1">
    <location>
        <begin position="120"/>
        <end position="225"/>
    </location>
</feature>